<comment type="caution">
    <text evidence="2">The sequence shown here is derived from an EMBL/GenBank/DDBJ whole genome shotgun (WGS) entry which is preliminary data.</text>
</comment>
<organism evidence="2 3">
    <name type="scientific">Dyadobacter linearis</name>
    <dbReference type="NCBI Taxonomy" id="2823330"/>
    <lineage>
        <taxon>Bacteria</taxon>
        <taxon>Pseudomonadati</taxon>
        <taxon>Bacteroidota</taxon>
        <taxon>Cytophagia</taxon>
        <taxon>Cytophagales</taxon>
        <taxon>Spirosomataceae</taxon>
        <taxon>Dyadobacter</taxon>
    </lineage>
</organism>
<dbReference type="SUPFAM" id="SSF55961">
    <property type="entry name" value="Bet v1-like"/>
    <property type="match status" value="1"/>
</dbReference>
<sequence length="145" mass="17053">MRQELTGTPFLIVVHMEKYKFITEFELRSSPKVLFPYISTPSGLEQWFAEKVTVLPDHRFDFQWDGDSHIARQTSLRINKSVRFDFENTSDDNLDNNYLELKLEVSELTQATFLRVSDYSPNRDRDELASLWDGFMHNLRDIVGS</sequence>
<dbReference type="InterPro" id="IPR045736">
    <property type="entry name" value="START_2"/>
</dbReference>
<dbReference type="Proteomes" id="UP000679725">
    <property type="component" value="Unassembled WGS sequence"/>
</dbReference>
<name>A0ABN7RAN7_9BACT</name>
<proteinExistence type="predicted"/>
<feature type="domain" description="START-like" evidence="1">
    <location>
        <begin position="17"/>
        <end position="144"/>
    </location>
</feature>
<evidence type="ECO:0000313" key="2">
    <source>
        <dbReference type="EMBL" id="CAG5069131.1"/>
    </source>
</evidence>
<evidence type="ECO:0000313" key="3">
    <source>
        <dbReference type="Proteomes" id="UP000679725"/>
    </source>
</evidence>
<evidence type="ECO:0000259" key="1">
    <source>
        <dbReference type="Pfam" id="PF19569"/>
    </source>
</evidence>
<dbReference type="EMBL" id="CAJRAU010000002">
    <property type="protein sequence ID" value="CAG5069131.1"/>
    <property type="molecule type" value="Genomic_DNA"/>
</dbReference>
<accession>A0ABN7RAN7</accession>
<dbReference type="Gene3D" id="3.30.530.20">
    <property type="match status" value="1"/>
</dbReference>
<reference evidence="2 3" key="1">
    <citation type="submission" date="2021-04" db="EMBL/GenBank/DDBJ databases">
        <authorList>
            <person name="Rodrigo-Torres L."/>
            <person name="Arahal R. D."/>
            <person name="Lucena T."/>
        </authorList>
    </citation>
    <scope>NUCLEOTIDE SEQUENCE [LARGE SCALE GENOMIC DNA]</scope>
    <source>
        <strain evidence="2 3">CECT 9623</strain>
    </source>
</reference>
<dbReference type="InterPro" id="IPR023393">
    <property type="entry name" value="START-like_dom_sf"/>
</dbReference>
<dbReference type="Pfam" id="PF19569">
    <property type="entry name" value="START_2"/>
    <property type="match status" value="1"/>
</dbReference>
<protein>
    <recommendedName>
        <fullName evidence="1">START-like domain-containing protein</fullName>
    </recommendedName>
</protein>
<gene>
    <name evidence="2" type="ORF">DYBT9623_01866</name>
</gene>
<keyword evidence="3" id="KW-1185">Reference proteome</keyword>